<proteinExistence type="predicted"/>
<evidence type="ECO:0008006" key="4">
    <source>
        <dbReference type="Google" id="ProtNLM"/>
    </source>
</evidence>
<feature type="transmembrane region" description="Helical" evidence="1">
    <location>
        <begin position="7"/>
        <end position="27"/>
    </location>
</feature>
<dbReference type="GeneID" id="94369953"/>
<comment type="caution">
    <text evidence="2">The sequence shown here is derived from an EMBL/GenBank/DDBJ whole genome shotgun (WGS) entry which is preliminary data.</text>
</comment>
<gene>
    <name evidence="2" type="ORF">GCM10008088_22880</name>
</gene>
<evidence type="ECO:0000256" key="1">
    <source>
        <dbReference type="SAM" id="Phobius"/>
    </source>
</evidence>
<reference evidence="3" key="1">
    <citation type="journal article" date="2019" name="Int. J. Syst. Evol. Microbiol.">
        <title>The Global Catalogue of Microorganisms (GCM) 10K type strain sequencing project: providing services to taxonomists for standard genome sequencing and annotation.</title>
        <authorList>
            <consortium name="The Broad Institute Genomics Platform"/>
            <consortium name="The Broad Institute Genome Sequencing Center for Infectious Disease"/>
            <person name="Wu L."/>
            <person name="Ma J."/>
        </authorList>
    </citation>
    <scope>NUCLEOTIDE SEQUENCE [LARGE SCALE GENOMIC DNA]</scope>
    <source>
        <strain evidence="3">KCTC 12708</strain>
    </source>
</reference>
<dbReference type="EMBL" id="BMWY01000006">
    <property type="protein sequence ID" value="GGZ60691.1"/>
    <property type="molecule type" value="Genomic_DNA"/>
</dbReference>
<keyword evidence="1" id="KW-1133">Transmembrane helix</keyword>
<sequence>MKSKIIFVYLIQVFVFVIVFFCLFYFIQGGEFKEVLIEIIFYLSFTIVGTSLWHKLYFRFKKPDLYQIKEEETVYVEEEVIMLFNFYLQKVKLQVTNQNLIWTHSNQSKVHALTDLKDVRVKKGTINFYFKHQKLGFFTENAQAILDTLEIERQNSNLSCT</sequence>
<keyword evidence="1" id="KW-0812">Transmembrane</keyword>
<feature type="transmembrane region" description="Helical" evidence="1">
    <location>
        <begin position="39"/>
        <end position="58"/>
    </location>
</feature>
<keyword evidence="3" id="KW-1185">Reference proteome</keyword>
<dbReference type="RefSeq" id="WP_027885172.1">
    <property type="nucleotide sequence ID" value="NZ_BMWY01000006.1"/>
</dbReference>
<dbReference type="Proteomes" id="UP000615593">
    <property type="component" value="Unassembled WGS sequence"/>
</dbReference>
<evidence type="ECO:0000313" key="2">
    <source>
        <dbReference type="EMBL" id="GGZ60691.1"/>
    </source>
</evidence>
<evidence type="ECO:0000313" key="3">
    <source>
        <dbReference type="Proteomes" id="UP000615593"/>
    </source>
</evidence>
<protein>
    <recommendedName>
        <fullName evidence="4">GRAM domain-containing protein</fullName>
    </recommendedName>
</protein>
<accession>A0ABQ3BXF3</accession>
<name>A0ABQ3BXF3_9FLAO</name>
<keyword evidence="1" id="KW-0472">Membrane</keyword>
<organism evidence="2 3">
    <name type="scientific">Mesonia mobilis</name>
    <dbReference type="NCBI Taxonomy" id="369791"/>
    <lineage>
        <taxon>Bacteria</taxon>
        <taxon>Pseudomonadati</taxon>
        <taxon>Bacteroidota</taxon>
        <taxon>Flavobacteriia</taxon>
        <taxon>Flavobacteriales</taxon>
        <taxon>Flavobacteriaceae</taxon>
        <taxon>Mesonia</taxon>
    </lineage>
</organism>